<evidence type="ECO:0000313" key="11">
    <source>
        <dbReference type="Proteomes" id="UP001442364"/>
    </source>
</evidence>
<evidence type="ECO:0000259" key="9">
    <source>
        <dbReference type="PROSITE" id="PS51755"/>
    </source>
</evidence>
<comment type="caution">
    <text evidence="10">The sequence shown here is derived from an EMBL/GenBank/DDBJ whole genome shotgun (WGS) entry which is preliminary data.</text>
</comment>
<organism evidence="10 11">
    <name type="scientific">[Lactobacillus] rogosae</name>
    <dbReference type="NCBI Taxonomy" id="706562"/>
    <lineage>
        <taxon>Bacteria</taxon>
        <taxon>Bacillati</taxon>
        <taxon>Bacillota</taxon>
        <taxon>Clostridia</taxon>
        <taxon>Lachnospirales</taxon>
        <taxon>Lachnospiraceae</taxon>
        <taxon>Lachnospira</taxon>
    </lineage>
</organism>
<feature type="domain" description="Response regulatory" evidence="8">
    <location>
        <begin position="3"/>
        <end position="114"/>
    </location>
</feature>
<proteinExistence type="predicted"/>
<evidence type="ECO:0000313" key="10">
    <source>
        <dbReference type="EMBL" id="MEQ2380381.1"/>
    </source>
</evidence>
<keyword evidence="11" id="KW-1185">Reference proteome</keyword>
<comment type="function">
    <text evidence="5">May play the central regulatory role in sporulation. It may be an element of the effector pathway responsible for the activation of sporulation genes in response to nutritional stress. Spo0A may act in concert with spo0H (a sigma factor) to control the expression of some genes that are critical to the sporulation process.</text>
</comment>
<evidence type="ECO:0000259" key="8">
    <source>
        <dbReference type="PROSITE" id="PS50110"/>
    </source>
</evidence>
<feature type="domain" description="OmpR/PhoB-type" evidence="9">
    <location>
        <begin position="122"/>
        <end position="223"/>
    </location>
</feature>
<evidence type="ECO:0000256" key="4">
    <source>
        <dbReference type="ARBA" id="ARBA00023163"/>
    </source>
</evidence>
<evidence type="ECO:0000256" key="1">
    <source>
        <dbReference type="ARBA" id="ARBA00018672"/>
    </source>
</evidence>
<protein>
    <recommendedName>
        <fullName evidence="1">Stage 0 sporulation protein A homolog</fullName>
    </recommendedName>
</protein>
<dbReference type="SMART" id="SM00448">
    <property type="entry name" value="REC"/>
    <property type="match status" value="1"/>
</dbReference>
<dbReference type="InterPro" id="IPR039420">
    <property type="entry name" value="WalR-like"/>
</dbReference>
<accession>A0ABV1BXB5</accession>
<dbReference type="InterPro" id="IPR001789">
    <property type="entry name" value="Sig_transdc_resp-reg_receiver"/>
</dbReference>
<dbReference type="InterPro" id="IPR036388">
    <property type="entry name" value="WH-like_DNA-bd_sf"/>
</dbReference>
<dbReference type="PANTHER" id="PTHR48111:SF73">
    <property type="entry name" value="ALKALINE PHOSPHATASE SYNTHESIS TRANSCRIPTIONAL REGULATORY PROTEIN PHOP"/>
    <property type="match status" value="1"/>
</dbReference>
<evidence type="ECO:0000256" key="7">
    <source>
        <dbReference type="PROSITE-ProRule" id="PRU01091"/>
    </source>
</evidence>
<keyword evidence="4" id="KW-0804">Transcription</keyword>
<keyword evidence="2" id="KW-0805">Transcription regulation</keyword>
<dbReference type="CDD" id="cd17574">
    <property type="entry name" value="REC_OmpR"/>
    <property type="match status" value="1"/>
</dbReference>
<dbReference type="PROSITE" id="PS51755">
    <property type="entry name" value="OMPR_PHOB"/>
    <property type="match status" value="1"/>
</dbReference>
<feature type="DNA-binding region" description="OmpR/PhoB-type" evidence="7">
    <location>
        <begin position="122"/>
        <end position="223"/>
    </location>
</feature>
<dbReference type="RefSeq" id="WP_022501342.1">
    <property type="nucleotide sequence ID" value="NZ_DAWDIQ010000015.1"/>
</dbReference>
<dbReference type="SUPFAM" id="SSF52172">
    <property type="entry name" value="CheY-like"/>
    <property type="match status" value="1"/>
</dbReference>
<keyword evidence="3 7" id="KW-0238">DNA-binding</keyword>
<dbReference type="Gene3D" id="6.10.250.690">
    <property type="match status" value="1"/>
</dbReference>
<dbReference type="Proteomes" id="UP001442364">
    <property type="component" value="Unassembled WGS sequence"/>
</dbReference>
<dbReference type="PROSITE" id="PS50110">
    <property type="entry name" value="RESPONSE_REGULATORY"/>
    <property type="match status" value="1"/>
</dbReference>
<evidence type="ECO:0000256" key="2">
    <source>
        <dbReference type="ARBA" id="ARBA00023015"/>
    </source>
</evidence>
<sequence>MYRIMIVEDDRELRETLKELLILKNYDVITAGSVKEFDEHTDIYDMYLLDVKLPDGDGFDICERIRHNSDAPIIFITSCDDEESIIKGLDMGGDDYVTKPFHNAVLLSRISANLRRRDMNSGDVYNKGSLSVHFDQYKLYRDGKELKLSSNEWDIIKILIENKGRVVRRDVFFDRLWDMHGNYVEYNTLTVTMSRLKAKLGTFSDEHIPYIETIRNVGYRWII</sequence>
<dbReference type="Gene3D" id="1.10.10.10">
    <property type="entry name" value="Winged helix-like DNA-binding domain superfamily/Winged helix DNA-binding domain"/>
    <property type="match status" value="1"/>
</dbReference>
<dbReference type="Pfam" id="PF00486">
    <property type="entry name" value="Trans_reg_C"/>
    <property type="match status" value="1"/>
</dbReference>
<dbReference type="InterPro" id="IPR001867">
    <property type="entry name" value="OmpR/PhoB-type_DNA-bd"/>
</dbReference>
<feature type="modified residue" description="4-aspartylphosphate" evidence="6">
    <location>
        <position position="50"/>
    </location>
</feature>
<evidence type="ECO:0000256" key="5">
    <source>
        <dbReference type="ARBA" id="ARBA00024867"/>
    </source>
</evidence>
<reference evidence="10 11" key="1">
    <citation type="submission" date="2024-03" db="EMBL/GenBank/DDBJ databases">
        <title>Human intestinal bacterial collection.</title>
        <authorList>
            <person name="Pauvert C."/>
            <person name="Hitch T.C.A."/>
            <person name="Clavel T."/>
        </authorList>
    </citation>
    <scope>NUCLEOTIDE SEQUENCE [LARGE SCALE GENOMIC DNA]</scope>
    <source>
        <strain evidence="10 11">CLA-AA-H255</strain>
    </source>
</reference>
<dbReference type="InterPro" id="IPR011006">
    <property type="entry name" value="CheY-like_superfamily"/>
</dbReference>
<dbReference type="CDD" id="cd00383">
    <property type="entry name" value="trans_reg_C"/>
    <property type="match status" value="1"/>
</dbReference>
<dbReference type="Pfam" id="PF00072">
    <property type="entry name" value="Response_reg"/>
    <property type="match status" value="1"/>
</dbReference>
<evidence type="ECO:0000256" key="6">
    <source>
        <dbReference type="PROSITE-ProRule" id="PRU00169"/>
    </source>
</evidence>
<gene>
    <name evidence="10" type="ORF">WMO14_10890</name>
</gene>
<dbReference type="Gene3D" id="3.40.50.2300">
    <property type="match status" value="1"/>
</dbReference>
<dbReference type="EMBL" id="JBBMER010000008">
    <property type="protein sequence ID" value="MEQ2380381.1"/>
    <property type="molecule type" value="Genomic_DNA"/>
</dbReference>
<evidence type="ECO:0000256" key="3">
    <source>
        <dbReference type="ARBA" id="ARBA00023125"/>
    </source>
</evidence>
<dbReference type="PANTHER" id="PTHR48111">
    <property type="entry name" value="REGULATOR OF RPOS"/>
    <property type="match status" value="1"/>
</dbReference>
<dbReference type="SMART" id="SM00862">
    <property type="entry name" value="Trans_reg_C"/>
    <property type="match status" value="1"/>
</dbReference>
<name>A0ABV1BXB5_9FIRM</name>
<keyword evidence="6" id="KW-0597">Phosphoprotein</keyword>